<dbReference type="GO" id="GO:0003700">
    <property type="term" value="F:DNA-binding transcription factor activity"/>
    <property type="evidence" value="ECO:0007669"/>
    <property type="project" value="InterPro"/>
</dbReference>
<evidence type="ECO:0000259" key="5">
    <source>
        <dbReference type="PROSITE" id="PS51498"/>
    </source>
</evidence>
<dbReference type="Gene3D" id="1.10.1000.11">
    <property type="entry name" value="Arf Nucleotide-binding Site Opener,domain 2"/>
    <property type="match status" value="1"/>
</dbReference>
<dbReference type="Gene3D" id="1.10.220.20">
    <property type="match status" value="1"/>
</dbReference>
<name>A0A3R7Y4I8_APHAT</name>
<dbReference type="CDD" id="cd14811">
    <property type="entry name" value="bZIP_u2"/>
    <property type="match status" value="1"/>
</dbReference>
<organism evidence="6 7">
    <name type="scientific">Aphanomyces astaci</name>
    <name type="common">Crayfish plague agent</name>
    <dbReference type="NCBI Taxonomy" id="112090"/>
    <lineage>
        <taxon>Eukaryota</taxon>
        <taxon>Sar</taxon>
        <taxon>Stramenopiles</taxon>
        <taxon>Oomycota</taxon>
        <taxon>Saprolegniomycetes</taxon>
        <taxon>Saprolegniales</taxon>
        <taxon>Verrucalvaceae</taxon>
        <taxon>Aphanomyces</taxon>
    </lineage>
</organism>
<dbReference type="SMART" id="SM00222">
    <property type="entry name" value="Sec7"/>
    <property type="match status" value="1"/>
</dbReference>
<dbReference type="InterPro" id="IPR000904">
    <property type="entry name" value="Sec7_dom"/>
</dbReference>
<dbReference type="Gene3D" id="1.20.5.170">
    <property type="match status" value="1"/>
</dbReference>
<proteinExistence type="predicted"/>
<dbReference type="InterPro" id="IPR023394">
    <property type="entry name" value="Sec7_C_sf"/>
</dbReference>
<dbReference type="SUPFAM" id="SSF57959">
    <property type="entry name" value="Leucine zipper domain"/>
    <property type="match status" value="1"/>
</dbReference>
<dbReference type="PROSITE" id="PS50217">
    <property type="entry name" value="BZIP"/>
    <property type="match status" value="1"/>
</dbReference>
<dbReference type="CDD" id="cd00171">
    <property type="entry name" value="Sec7"/>
    <property type="match status" value="1"/>
</dbReference>
<dbReference type="PANTHER" id="PTHR10663">
    <property type="entry name" value="GUANYL-NUCLEOTIDE EXCHANGE FACTOR"/>
    <property type="match status" value="1"/>
</dbReference>
<dbReference type="Pfam" id="PF01369">
    <property type="entry name" value="Sec7"/>
    <property type="match status" value="1"/>
</dbReference>
<feature type="compositionally biased region" description="Low complexity" evidence="1">
    <location>
        <begin position="1259"/>
        <end position="1278"/>
    </location>
</feature>
<dbReference type="PANTHER" id="PTHR10663:SF395">
    <property type="entry name" value="SEC7 DOMAIN CONTAINING PROTEIN"/>
    <property type="match status" value="1"/>
</dbReference>
<dbReference type="EMBL" id="MZMZ02005903">
    <property type="protein sequence ID" value="RQM11852.1"/>
    <property type="molecule type" value="Genomic_DNA"/>
</dbReference>
<feature type="compositionally biased region" description="Polar residues" evidence="1">
    <location>
        <begin position="67"/>
        <end position="81"/>
    </location>
</feature>
<dbReference type="SMART" id="SM00338">
    <property type="entry name" value="BRLZ"/>
    <property type="match status" value="1"/>
</dbReference>
<evidence type="ECO:0000256" key="1">
    <source>
        <dbReference type="SAM" id="MobiDB-lite"/>
    </source>
</evidence>
<reference evidence="6" key="1">
    <citation type="submission" date="2018-07" db="EMBL/GenBank/DDBJ databases">
        <title>Annotation of Aphanomyces astaci genome assembly.</title>
        <authorList>
            <person name="Studholme D.J."/>
        </authorList>
    </citation>
    <scope>NUCLEOTIDE SEQUENCE [LARGE SCALE GENOMIC DNA]</scope>
    <source>
        <strain evidence="6">Pc</strain>
    </source>
</reference>
<dbReference type="PROSITE" id="PS50003">
    <property type="entry name" value="PH_DOMAIN"/>
    <property type="match status" value="1"/>
</dbReference>
<feature type="domain" description="BZIP" evidence="4">
    <location>
        <begin position="119"/>
        <end position="164"/>
    </location>
</feature>
<protein>
    <recommendedName>
        <fullName evidence="8">SEC7 domain-containing protein</fullName>
    </recommendedName>
</protein>
<feature type="compositionally biased region" description="Low complexity" evidence="1">
    <location>
        <begin position="430"/>
        <end position="443"/>
    </location>
</feature>
<comment type="caution">
    <text evidence="6">The sequence shown here is derived from an EMBL/GenBank/DDBJ whole genome shotgun (WGS) entry which is preliminary data.</text>
</comment>
<feature type="region of interest" description="Disordered" evidence="1">
    <location>
        <begin position="227"/>
        <end position="246"/>
    </location>
</feature>
<evidence type="ECO:0008006" key="8">
    <source>
        <dbReference type="Google" id="ProtNLM"/>
    </source>
</evidence>
<dbReference type="PROSITE" id="PS50190">
    <property type="entry name" value="SEC7"/>
    <property type="match status" value="1"/>
</dbReference>
<feature type="region of interest" description="Disordered" evidence="1">
    <location>
        <begin position="421"/>
        <end position="461"/>
    </location>
</feature>
<dbReference type="SMART" id="SM00233">
    <property type="entry name" value="PH"/>
    <property type="match status" value="1"/>
</dbReference>
<gene>
    <name evidence="6" type="ORF">B5M09_005801</name>
</gene>
<feature type="region of interest" description="Disordered" evidence="1">
    <location>
        <begin position="65"/>
        <end position="139"/>
    </location>
</feature>
<dbReference type="Gene3D" id="2.30.29.30">
    <property type="entry name" value="Pleckstrin-homology domain (PH domain)/Phosphotyrosine-binding domain (PTB)"/>
    <property type="match status" value="1"/>
</dbReference>
<sequence length="1880" mass="209118">MNNHVDGMDGTTSFSQRLQDGDLATYFLENAGGSTKGPYEDASLRHVSTSLGLAMPKATPIDFSFNHMPSSGTPKNESPAISYNRRGSSVDRGSAASSDGGDGPHSPRFGGDNDFDTEDEKRRKRLERNRISARDSRRRKKQYLELLEEKVAQLTEDIDVARMEHLDTADKTITTVKAQLVTSLYEKLAPFPPNAPLPPDVDDELQQVAQLLKDRYGPNSEDDAFYARTAQTPASGKKAGDVSERKEVGGKKDGLWASLSADIAMSYDQEEKIKGHYRANQDSAQTKNERRRIAASLVRGRANVQQLQKSMAAQTAAMQTHADSIHAILTPEQVVRYQHWAAQHRDQYGDRLKDQSSNMQQFLDTSAESISDAHAAMLRKPDHEMSVDDVAALLASLGSEDLSKFNLTMSERMLDRLHVATTDGGHDRSTSSFSVASPTSSNTHPLERTSSSHLSSGPPSPTRFAPVNCEVHMLVPTSPVEEPFAEHIRVLLKETDADPSAFQHLRDIYLQTLQPSTDTASPLLKQLHCMPATSSAIANAVQASEESSVILGGGTTVSLLKSPMAQKMKSNYHQWKSTFLKTKDSDEDGNADDDDAPPTPLPITDLVVVFSGDVTPEDFEKSPSGIKADLNRGRRGQFVYLCQKREIPSSYGYKRPPISDIILIYPERGECPPPNYEFVQRRGVAANLNSGVSGEKLYMCYKRSASSSITDIAVVFPKKGDKVPYGYMKIDKTPNGHSVDVHTNMEVSICYRKHIGLVEYLKPLWWHATLAKPQTSQKGSTRHNAATFVDDERQSVETSLDDDPTSPRHPTLLSKQDSCSDDDLSLLIKFVYPLLVSCHMRQGTIAVQAIARLETILDSNVMKSHVMRNDAYLLTALVETINTSCQQGMRDRVPIVMSLLAKVIKQYAHEFSSVILHEVTKALLFANDFDDGVARAVLEDLIHSVMRRVDVDKNVAQANLAKLFASNPSFGQDNYGPLANIVYGVASEAVTAVEIARMNENALNIIKAECNAYQLIATLSKYATKRNCSTVDQAYEKDCASIKNTLHMLDVALLSGPPTFKDHPIFGQQIRRFVCSVVNSACVMWSEAVLCGALSLVTTLWNQYRRHLKVELALLFENVFLRILRSPGPTAMTFQSLVLHELRPWFQLPHNVVEIFLNFDMDRQFVQQWKVFEQFCAALCSIAETSCVNGGGASSAADDDEASCSSAVDIGVREQSLTTILAILRSLMDASGHAHLILRNDRTRILSMEKGGWELDAFSSSPTSPVGSSTSTTTTSGGLQYDQAATSSSEGLLSHPDDHDVTSVNSKLGSIYGTVRERNEVQKKSQQLLKRGMEIAETKSFKKALEYLVAMGLIKESPRDITSFLRIYHTFFDEGDIGDYLGEGDEEFKLHIRLTYARAISFTGMTLVEALRHYLTHGGFKLPGEAQKIARMVEAFAQCYFEDLAGATSFSSSDTIMILAYSIIMLNTDLHNPQVKKNKMSKDQFVKNNRGIDNGNDVPKAILEDIYDDILVNPIQLKGLAYTLPSNKQEHGSHADTADCEKFRMGLSKSVTQSEDLMKDLARSKFTFNFFGVDASISPDLVKILFERVWFHFLALSTTILSNNQSDLSLVLQCLDMLRYCISICVFLEMHVERQAFSNQLTKLQTSDSFGKEPATEPAATDDKQTGCHQLEWLTGYKTSDADPWGVIGDIHVYVNKLKDSIQKRQTVETLKSVTKRINRSHVYLHDSTQFIKEGDLTKKCRTGRHRLYRFFLFNDQLLYADKGSISGNFNAHQSLRLRLTRLADIPDSLLVRHAFQILNPVKTFTVIAESASMKAEWMREIEEAIMEANKKTNINLRRLSTVRGQKRENNAAIIAEAKATAKEKADETTPTMWLCQLEV</sequence>
<dbReference type="InterPro" id="IPR001849">
    <property type="entry name" value="PH_domain"/>
</dbReference>
<evidence type="ECO:0000313" key="6">
    <source>
        <dbReference type="EMBL" id="RQM11852.1"/>
    </source>
</evidence>
<feature type="region of interest" description="Disordered" evidence="1">
    <location>
        <begin position="776"/>
        <end position="818"/>
    </location>
</feature>
<dbReference type="SUPFAM" id="SSF48425">
    <property type="entry name" value="Sec7 domain"/>
    <property type="match status" value="1"/>
</dbReference>
<feature type="region of interest" description="Disordered" evidence="1">
    <location>
        <begin position="1257"/>
        <end position="1280"/>
    </location>
</feature>
<dbReference type="InterPro" id="IPR035999">
    <property type="entry name" value="Sec7_dom_sf"/>
</dbReference>
<dbReference type="SUPFAM" id="SSF50729">
    <property type="entry name" value="PH domain-like"/>
    <property type="match status" value="1"/>
</dbReference>
<dbReference type="InterPro" id="IPR004827">
    <property type="entry name" value="bZIP"/>
</dbReference>
<dbReference type="InterPro" id="IPR032691">
    <property type="entry name" value="Mon2/Sec7/BIG1-like_HUS"/>
</dbReference>
<evidence type="ECO:0000259" key="3">
    <source>
        <dbReference type="PROSITE" id="PS50190"/>
    </source>
</evidence>
<evidence type="ECO:0000259" key="4">
    <source>
        <dbReference type="PROSITE" id="PS50217"/>
    </source>
</evidence>
<feature type="compositionally biased region" description="Low complexity" evidence="1">
    <location>
        <begin position="85"/>
        <end position="99"/>
    </location>
</feature>
<dbReference type="Pfam" id="PF00170">
    <property type="entry name" value="bZIP_1"/>
    <property type="match status" value="1"/>
</dbReference>
<feature type="domain" description="MABP" evidence="5">
    <location>
        <begin position="600"/>
        <end position="755"/>
    </location>
</feature>
<dbReference type="InterPro" id="IPR023341">
    <property type="entry name" value="MABP"/>
</dbReference>
<accession>A0A3R7Y4I8</accession>
<dbReference type="GO" id="GO:0005085">
    <property type="term" value="F:guanyl-nucleotide exchange factor activity"/>
    <property type="evidence" value="ECO:0007669"/>
    <property type="project" value="InterPro"/>
</dbReference>
<dbReference type="Pfam" id="PF12783">
    <property type="entry name" value="Sec7-like_HUS"/>
    <property type="match status" value="1"/>
</dbReference>
<evidence type="ECO:0000313" key="7">
    <source>
        <dbReference type="Proteomes" id="UP000284702"/>
    </source>
</evidence>
<feature type="domain" description="PH" evidence="2">
    <location>
        <begin position="1730"/>
        <end position="1827"/>
    </location>
</feature>
<dbReference type="PROSITE" id="PS51498">
    <property type="entry name" value="MABP"/>
    <property type="match status" value="1"/>
</dbReference>
<keyword evidence="7" id="KW-1185">Reference proteome</keyword>
<dbReference type="GO" id="GO:0005737">
    <property type="term" value="C:cytoplasm"/>
    <property type="evidence" value="ECO:0007669"/>
    <property type="project" value="UniProtKB-ARBA"/>
</dbReference>
<dbReference type="Proteomes" id="UP000284702">
    <property type="component" value="Unassembled WGS sequence"/>
</dbReference>
<dbReference type="InterPro" id="IPR011993">
    <property type="entry name" value="PH-like_dom_sf"/>
</dbReference>
<dbReference type="InterPro" id="IPR046347">
    <property type="entry name" value="bZIP_sf"/>
</dbReference>
<dbReference type="VEuPathDB" id="FungiDB:H257_12552"/>
<dbReference type="GO" id="GO:0032012">
    <property type="term" value="P:regulation of ARF protein signal transduction"/>
    <property type="evidence" value="ECO:0007669"/>
    <property type="project" value="InterPro"/>
</dbReference>
<evidence type="ECO:0000259" key="2">
    <source>
        <dbReference type="PROSITE" id="PS50003"/>
    </source>
</evidence>
<dbReference type="Pfam" id="PF00169">
    <property type="entry name" value="PH"/>
    <property type="match status" value="1"/>
</dbReference>
<dbReference type="FunFam" id="1.10.1000.11:FF:000002">
    <property type="entry name" value="Cytohesin 1"/>
    <property type="match status" value="1"/>
</dbReference>
<dbReference type="Gene3D" id="2.100.10.50">
    <property type="match status" value="1"/>
</dbReference>
<feature type="domain" description="SEC7" evidence="3">
    <location>
        <begin position="1318"/>
        <end position="1513"/>
    </location>
</feature>
<dbReference type="VEuPathDB" id="FungiDB:H257_12551"/>